<dbReference type="EMBL" id="GEEE01004567">
    <property type="protein sequence ID" value="JAP58658.1"/>
    <property type="molecule type" value="Transcribed_RNA"/>
</dbReference>
<feature type="transmembrane region" description="Helical" evidence="1">
    <location>
        <begin position="21"/>
        <end position="38"/>
    </location>
</feature>
<reference evidence="2" key="1">
    <citation type="submission" date="2016-01" db="EMBL/GenBank/DDBJ databases">
        <title>Reference transcriptome for the parasite Schistocephalus solidus: insights into the molecular evolution of parasitism.</title>
        <authorList>
            <person name="Hebert F.O."/>
            <person name="Grambauer S."/>
            <person name="Barber I."/>
            <person name="Landry C.R."/>
            <person name="Aubin-Horth N."/>
        </authorList>
    </citation>
    <scope>NUCLEOTIDE SEQUENCE</scope>
</reference>
<keyword evidence="1" id="KW-0812">Transmembrane</keyword>
<organism evidence="2">
    <name type="scientific">Schistocephalus solidus</name>
    <name type="common">Tapeworm</name>
    <dbReference type="NCBI Taxonomy" id="70667"/>
    <lineage>
        <taxon>Eukaryota</taxon>
        <taxon>Metazoa</taxon>
        <taxon>Spiralia</taxon>
        <taxon>Lophotrochozoa</taxon>
        <taxon>Platyhelminthes</taxon>
        <taxon>Cestoda</taxon>
        <taxon>Eucestoda</taxon>
        <taxon>Diphyllobothriidea</taxon>
        <taxon>Diphyllobothriidae</taxon>
        <taxon>Schistocephalus</taxon>
    </lineage>
</organism>
<evidence type="ECO:0000256" key="1">
    <source>
        <dbReference type="SAM" id="Phobius"/>
    </source>
</evidence>
<accession>A0A0X3Q4A2</accession>
<name>A0A0X3Q4A2_SCHSO</name>
<evidence type="ECO:0000313" key="2">
    <source>
        <dbReference type="EMBL" id="JAP58658.1"/>
    </source>
</evidence>
<keyword evidence="1" id="KW-1133">Transmembrane helix</keyword>
<protein>
    <submittedName>
        <fullName evidence="2">Trimethylguanosine synthase</fullName>
    </submittedName>
</protein>
<keyword evidence="1" id="KW-0472">Membrane</keyword>
<gene>
    <name evidence="2" type="primary">TGS1</name>
    <name evidence="2" type="ORF">TR121641</name>
</gene>
<dbReference type="AlphaFoldDB" id="A0A0X3Q4A2"/>
<sequence length="138" mass="15824">MVSIVICAIFGSFRILPFDRLLCLLFFVQWFSVGRFFFQICSVRFEKRQNSGVCRKLFCKPSIIALSTDSKTTDYQLPFCLIPPLPHFIVSKCQQLYEFQSGDLIVVVASKITTGARCGSRKCLRNYSLRYVCPVRGQ</sequence>
<proteinExistence type="predicted"/>